<dbReference type="GO" id="GO:0005634">
    <property type="term" value="C:nucleus"/>
    <property type="evidence" value="ECO:0007669"/>
    <property type="project" value="InterPro"/>
</dbReference>
<dbReference type="EMBL" id="SELW01000623">
    <property type="protein sequence ID" value="TID17675.1"/>
    <property type="molecule type" value="Genomic_DNA"/>
</dbReference>
<feature type="region of interest" description="Disordered" evidence="3">
    <location>
        <begin position="507"/>
        <end position="550"/>
    </location>
</feature>
<feature type="compositionally biased region" description="Basic and acidic residues" evidence="3">
    <location>
        <begin position="32"/>
        <end position="63"/>
    </location>
</feature>
<proteinExistence type="predicted"/>
<dbReference type="OrthoDB" id="3998278at2759"/>
<feature type="compositionally biased region" description="Polar residues" evidence="3">
    <location>
        <begin position="690"/>
        <end position="707"/>
    </location>
</feature>
<feature type="region of interest" description="Disordered" evidence="3">
    <location>
        <begin position="1"/>
        <end position="85"/>
    </location>
</feature>
<dbReference type="PROSITE" id="PS51379">
    <property type="entry name" value="4FE4S_FER_2"/>
    <property type="match status" value="1"/>
</dbReference>
<keyword evidence="2" id="KW-0175">Coiled coil</keyword>
<organism evidence="5 6">
    <name type="scientific">Pichia inconspicua</name>
    <dbReference type="NCBI Taxonomy" id="52247"/>
    <lineage>
        <taxon>Eukaryota</taxon>
        <taxon>Fungi</taxon>
        <taxon>Dikarya</taxon>
        <taxon>Ascomycota</taxon>
        <taxon>Saccharomycotina</taxon>
        <taxon>Pichiomycetes</taxon>
        <taxon>Pichiales</taxon>
        <taxon>Pichiaceae</taxon>
        <taxon>Pichia</taxon>
    </lineage>
</organism>
<evidence type="ECO:0000313" key="5">
    <source>
        <dbReference type="EMBL" id="TID17675.1"/>
    </source>
</evidence>
<dbReference type="InterPro" id="IPR018287">
    <property type="entry name" value="Hap4_TF_heteromerisation"/>
</dbReference>
<evidence type="ECO:0000256" key="1">
    <source>
        <dbReference type="ARBA" id="ARBA00023242"/>
    </source>
</evidence>
<feature type="compositionally biased region" description="Low complexity" evidence="3">
    <location>
        <begin position="293"/>
        <end position="316"/>
    </location>
</feature>
<dbReference type="InterPro" id="IPR017896">
    <property type="entry name" value="4Fe4S_Fe-S-bd"/>
</dbReference>
<feature type="compositionally biased region" description="Polar residues" evidence="3">
    <location>
        <begin position="65"/>
        <end position="79"/>
    </location>
</feature>
<dbReference type="Pfam" id="PF10297">
    <property type="entry name" value="Hap4_Hap_bind"/>
    <property type="match status" value="1"/>
</dbReference>
<reference evidence="5 6" key="1">
    <citation type="journal article" date="2019" name="Front. Genet.">
        <title>Whole-Genome Sequencing of the Opportunistic Yeast Pathogen Candida inconspicua Uncovers Its Hybrid Origin.</title>
        <authorList>
            <person name="Mixao V."/>
            <person name="Hansen A.P."/>
            <person name="Saus E."/>
            <person name="Boekhout T."/>
            <person name="Lass-Florl C."/>
            <person name="Gabaldon T."/>
        </authorList>
    </citation>
    <scope>NUCLEOTIDE SEQUENCE [LARGE SCALE GENOMIC DNA]</scope>
    <source>
        <strain evidence="5 6">CBS 180</strain>
    </source>
</reference>
<dbReference type="AlphaFoldDB" id="A0A4T0WXE5"/>
<feature type="compositionally biased region" description="Low complexity" evidence="3">
    <location>
        <begin position="218"/>
        <end position="231"/>
    </location>
</feature>
<comment type="caution">
    <text evidence="5">The sequence shown here is derived from an EMBL/GenBank/DDBJ whole genome shotgun (WGS) entry which is preliminary data.</text>
</comment>
<keyword evidence="6" id="KW-1185">Reference proteome</keyword>
<evidence type="ECO:0000313" key="6">
    <source>
        <dbReference type="Proteomes" id="UP000307173"/>
    </source>
</evidence>
<name>A0A4T0WXE5_9ASCO</name>
<evidence type="ECO:0000256" key="3">
    <source>
        <dbReference type="SAM" id="MobiDB-lite"/>
    </source>
</evidence>
<gene>
    <name evidence="5" type="ORF">CANINC_003944</name>
</gene>
<dbReference type="STRING" id="52247.A0A4T0WXE5"/>
<dbReference type="GO" id="GO:0006355">
    <property type="term" value="P:regulation of DNA-templated transcription"/>
    <property type="evidence" value="ECO:0007669"/>
    <property type="project" value="InterPro"/>
</dbReference>
<protein>
    <recommendedName>
        <fullName evidence="4">4Fe-4S ferredoxin-type domain-containing protein</fullName>
    </recommendedName>
</protein>
<feature type="domain" description="4Fe-4S ferredoxin-type" evidence="4">
    <location>
        <begin position="348"/>
        <end position="379"/>
    </location>
</feature>
<accession>A0A4T0WXE5</accession>
<feature type="coiled-coil region" evidence="2">
    <location>
        <begin position="396"/>
        <end position="437"/>
    </location>
</feature>
<evidence type="ECO:0000256" key="2">
    <source>
        <dbReference type="SAM" id="Coils"/>
    </source>
</evidence>
<dbReference type="Proteomes" id="UP000307173">
    <property type="component" value="Unassembled WGS sequence"/>
</dbReference>
<feature type="compositionally biased region" description="Basic residues" evidence="3">
    <location>
        <begin position="259"/>
        <end position="272"/>
    </location>
</feature>
<feature type="compositionally biased region" description="Low complexity" evidence="3">
    <location>
        <begin position="113"/>
        <end position="147"/>
    </location>
</feature>
<feature type="compositionally biased region" description="Polar residues" evidence="3">
    <location>
        <begin position="9"/>
        <end position="31"/>
    </location>
</feature>
<feature type="compositionally biased region" description="Polar residues" evidence="3">
    <location>
        <begin position="152"/>
        <end position="172"/>
    </location>
</feature>
<sequence>MPEKVDAPTSGQNTLTDSPDSPAGNNSLSKTVSEKKIDNQPLKAEVDMDDTIKSSEKIPHADVQKPTTTLNQSSSTIQASKPIPLPLPKMKLQSTPIQIPKVINTPEGTIPLNSNINNSMKKSNNSNNSKSNNSHSTKASTATNKTSGGAKLTSTSKPSLSASNAQTSSTCKVSKHNENGLVPIQPNPNTAPSIQFHPIAIKPKPKSIQSISAKTRSKSVSLSRSNSVSGVSKKEQQVPHSNSTITLSTSKNWVLPPRPKTKKISKKKEKKVVKSNLGDINISKTGPVMVKKLPTSTTTSASPSPSPSLTSDALSPNSLLSNTLKTKISSSLVKEKGVGVIKDKSSVSSPVHNSSKCTSPKCTICTKVCIANGIRSVYQDKVTGKVLINAQIHSNINLYTNNEKELEVQLQHVTRENDNLKKILLKLNKEIQNLRIAKKKEDITSQCTKKIKSAKLERSSTPMDINLPHVEKESAKPADFECSNTISTNTINPVNLSFTTESKRQKINGASSVLESTSSEPNDTKKTNTNKPKQKAKSKKSSTTITSKKHHPCGICEINSKCTCTDYTAKSIASGIVQAFSGGNSKILGIGNQSGVSALNARGSASTLSTMLHREEIMKKFKEDVSYSGNNIDQNNSFSTVDMIDKDLNTNDEKIMSSTKFEEDDSLLQMIDTELLLDPTPMVPSKLMKKSTSLQTIKEQVPASTSMKKSESRTSEQNSMDYFNRGTLMDFNPFNSNEMMMHDDFNELNNDTKFNDILKSNNDVPMTVADHDNNDNSIHNTLLFENSIYSGDEFMMY</sequence>
<feature type="compositionally biased region" description="Polar residues" evidence="3">
    <location>
        <begin position="508"/>
        <end position="521"/>
    </location>
</feature>
<feature type="region of interest" description="Disordered" evidence="3">
    <location>
        <begin position="288"/>
        <end position="316"/>
    </location>
</feature>
<feature type="region of interest" description="Disordered" evidence="3">
    <location>
        <begin position="103"/>
        <end position="272"/>
    </location>
</feature>
<keyword evidence="1" id="KW-0539">Nucleus</keyword>
<feature type="compositionally biased region" description="Polar residues" evidence="3">
    <location>
        <begin position="238"/>
        <end position="252"/>
    </location>
</feature>
<evidence type="ECO:0000259" key="4">
    <source>
        <dbReference type="PROSITE" id="PS51379"/>
    </source>
</evidence>
<feature type="region of interest" description="Disordered" evidence="3">
    <location>
        <begin position="688"/>
        <end position="717"/>
    </location>
</feature>